<evidence type="ECO:0000256" key="1">
    <source>
        <dbReference type="SAM" id="MobiDB-lite"/>
    </source>
</evidence>
<feature type="region of interest" description="Disordered" evidence="1">
    <location>
        <begin position="399"/>
        <end position="426"/>
    </location>
</feature>
<dbReference type="AlphaFoldDB" id="M3AHN5"/>
<dbReference type="HOGENOM" id="CLU_644237_0_0_1"/>
<gene>
    <name evidence="2" type="ORF">MYCFIDRAFT_180358</name>
</gene>
<accession>M3AHN5</accession>
<evidence type="ECO:0000313" key="2">
    <source>
        <dbReference type="EMBL" id="EME77027.1"/>
    </source>
</evidence>
<evidence type="ECO:0000313" key="3">
    <source>
        <dbReference type="Proteomes" id="UP000016932"/>
    </source>
</evidence>
<dbReference type="RefSeq" id="XP_007932352.1">
    <property type="nucleotide sequence ID" value="XM_007934161.1"/>
</dbReference>
<reference evidence="2 3" key="1">
    <citation type="journal article" date="2012" name="PLoS Pathog.">
        <title>Diverse lifestyles and strategies of plant pathogenesis encoded in the genomes of eighteen Dothideomycetes fungi.</title>
        <authorList>
            <person name="Ohm R.A."/>
            <person name="Feau N."/>
            <person name="Henrissat B."/>
            <person name="Schoch C.L."/>
            <person name="Horwitz B.A."/>
            <person name="Barry K.W."/>
            <person name="Condon B.J."/>
            <person name="Copeland A.C."/>
            <person name="Dhillon B."/>
            <person name="Glaser F."/>
            <person name="Hesse C.N."/>
            <person name="Kosti I."/>
            <person name="LaButti K."/>
            <person name="Lindquist E.A."/>
            <person name="Lucas S."/>
            <person name="Salamov A.A."/>
            <person name="Bradshaw R.E."/>
            <person name="Ciuffetti L."/>
            <person name="Hamelin R.C."/>
            <person name="Kema G.H.J."/>
            <person name="Lawrence C."/>
            <person name="Scott J.A."/>
            <person name="Spatafora J.W."/>
            <person name="Turgeon B.G."/>
            <person name="de Wit P.J.G.M."/>
            <person name="Zhong S."/>
            <person name="Goodwin S.B."/>
            <person name="Grigoriev I.V."/>
        </authorList>
    </citation>
    <scope>NUCLEOTIDE SEQUENCE [LARGE SCALE GENOMIC DNA]</scope>
    <source>
        <strain evidence="2 3">CIRAD86</strain>
    </source>
</reference>
<feature type="region of interest" description="Disordered" evidence="1">
    <location>
        <begin position="248"/>
        <end position="288"/>
    </location>
</feature>
<dbReference type="Proteomes" id="UP000016932">
    <property type="component" value="Unassembled WGS sequence"/>
</dbReference>
<protein>
    <submittedName>
        <fullName evidence="2">Uncharacterized protein</fullName>
    </submittedName>
</protein>
<organism evidence="2 3">
    <name type="scientific">Pseudocercospora fijiensis (strain CIRAD86)</name>
    <name type="common">Black leaf streak disease fungus</name>
    <name type="synonym">Mycosphaerella fijiensis</name>
    <dbReference type="NCBI Taxonomy" id="383855"/>
    <lineage>
        <taxon>Eukaryota</taxon>
        <taxon>Fungi</taxon>
        <taxon>Dikarya</taxon>
        <taxon>Ascomycota</taxon>
        <taxon>Pezizomycotina</taxon>
        <taxon>Dothideomycetes</taxon>
        <taxon>Dothideomycetidae</taxon>
        <taxon>Mycosphaerellales</taxon>
        <taxon>Mycosphaerellaceae</taxon>
        <taxon>Pseudocercospora</taxon>
    </lineage>
</organism>
<proteinExistence type="predicted"/>
<name>M3AHN5_PSEFD</name>
<dbReference type="VEuPathDB" id="FungiDB:MYCFIDRAFT_180358"/>
<feature type="compositionally biased region" description="Polar residues" evidence="1">
    <location>
        <begin position="278"/>
        <end position="288"/>
    </location>
</feature>
<keyword evidence="3" id="KW-1185">Reference proteome</keyword>
<sequence length="426" mass="46721">MRYRHAALYHNLEAALYAMPLKPNTSYLVRPNLATLEHFARYVTPLDSPSRFPAPDDVEHTSTDFMFIYCTGSDAREGGHIHECDCSQIVPFGGECRNSNLKAVQQRRIQRRKQFLQVEEQAGELGQDQEHDQERDRERDRERDQDQAQEPAARAGARKRKRQAPEPLSKQATKRAATLARHTSRRTVLLPRPDTATRSAKRRRACPSTQNQASPDSLARPPHMSLFTPEPLPCLRFTRDSSCSANIDASRSNRHAIPSAPSGLYQQLRDDHAPPQLPTSVRPSGPSNVLESGNVYCYPDRPSVLTAHGTPHTSTSAACTDLNGTPFPSPYYASPPFHCQPSAAAFPVAEPAHIFSATNLRTSAGSFPDLSFGTGNGEAAGTPPTVTATNLVPDLPCGFGNGEARGPTATEKYGMEQVPKSWGSET</sequence>
<dbReference type="KEGG" id="pfj:MYCFIDRAFT_180358"/>
<dbReference type="GeneID" id="19334369"/>
<dbReference type="EMBL" id="KB446571">
    <property type="protein sequence ID" value="EME77027.1"/>
    <property type="molecule type" value="Genomic_DNA"/>
</dbReference>
<dbReference type="OrthoDB" id="10602564at2759"/>
<feature type="region of interest" description="Disordered" evidence="1">
    <location>
        <begin position="120"/>
        <end position="225"/>
    </location>
</feature>
<feature type="compositionally biased region" description="Basic and acidic residues" evidence="1">
    <location>
        <begin position="128"/>
        <end position="146"/>
    </location>
</feature>